<reference evidence="1" key="1">
    <citation type="submission" date="2020-10" db="EMBL/GenBank/DDBJ databases">
        <title>Genome Sequence of Monilinia vaccinii-corymbosi Sheds Light on Mummy Berry Disease Infection of Blueberry and Mating Type.</title>
        <authorList>
            <person name="Yow A.G."/>
            <person name="Zhang Y."/>
            <person name="Bansal K."/>
            <person name="Eacker S.M."/>
            <person name="Sullivan S."/>
            <person name="Liachko I."/>
            <person name="Cubeta M.A."/>
            <person name="Rollins J.A."/>
            <person name="Ashrafi H."/>
        </authorList>
    </citation>
    <scope>NUCLEOTIDE SEQUENCE</scope>
    <source>
        <strain evidence="1">RL-1</strain>
    </source>
</reference>
<keyword evidence="2" id="KW-1185">Reference proteome</keyword>
<evidence type="ECO:0000313" key="2">
    <source>
        <dbReference type="Proteomes" id="UP000672032"/>
    </source>
</evidence>
<dbReference type="AlphaFoldDB" id="A0A8A3PKK0"/>
<sequence length="196" mass="22127">MPVCLLPPDIEDIMNIASPERLKEYKKHRQTECESKRSSTQTLKHTHSFPNNFIHLLSPQSPNFISFKMHAFKTSSFTFLLLAANVQAGRITYTCYNKPGGLKKEGVLEQKGGGSIPDDQEKFISNVEKVANKKVTTMANNEQIKLVNSHIKKTKRDNDDDLIVDDDVYDGVNDDINDDLSDIDNTSDDYVPECAF</sequence>
<gene>
    <name evidence="1" type="ORF">DSL72_008379</name>
</gene>
<accession>A0A8A3PKK0</accession>
<organism evidence="1 2">
    <name type="scientific">Monilinia vaccinii-corymbosi</name>
    <dbReference type="NCBI Taxonomy" id="61207"/>
    <lineage>
        <taxon>Eukaryota</taxon>
        <taxon>Fungi</taxon>
        <taxon>Dikarya</taxon>
        <taxon>Ascomycota</taxon>
        <taxon>Pezizomycotina</taxon>
        <taxon>Leotiomycetes</taxon>
        <taxon>Helotiales</taxon>
        <taxon>Sclerotiniaceae</taxon>
        <taxon>Monilinia</taxon>
    </lineage>
</organism>
<protein>
    <submittedName>
        <fullName evidence="1">Uncharacterized protein</fullName>
    </submittedName>
</protein>
<dbReference type="EMBL" id="CP063409">
    <property type="protein sequence ID" value="QSZ35509.1"/>
    <property type="molecule type" value="Genomic_DNA"/>
</dbReference>
<proteinExistence type="predicted"/>
<dbReference type="Proteomes" id="UP000672032">
    <property type="component" value="Chromosome 5"/>
</dbReference>
<evidence type="ECO:0000313" key="1">
    <source>
        <dbReference type="EMBL" id="QSZ35509.1"/>
    </source>
</evidence>
<dbReference type="OrthoDB" id="4523179at2759"/>
<name>A0A8A3PKK0_9HELO</name>